<feature type="transmembrane region" description="Helical" evidence="6">
    <location>
        <begin position="144"/>
        <end position="167"/>
    </location>
</feature>
<evidence type="ECO:0000256" key="1">
    <source>
        <dbReference type="ARBA" id="ARBA00004141"/>
    </source>
</evidence>
<feature type="transmembrane region" description="Helical" evidence="6">
    <location>
        <begin position="53"/>
        <end position="79"/>
    </location>
</feature>
<dbReference type="PANTHER" id="PTHR23521">
    <property type="entry name" value="TRANSPORTER MFS SUPERFAMILY"/>
    <property type="match status" value="1"/>
</dbReference>
<feature type="region of interest" description="Disordered" evidence="5">
    <location>
        <begin position="1"/>
        <end position="30"/>
    </location>
</feature>
<evidence type="ECO:0000256" key="5">
    <source>
        <dbReference type="SAM" id="MobiDB-lite"/>
    </source>
</evidence>
<feature type="transmembrane region" description="Helical" evidence="6">
    <location>
        <begin position="179"/>
        <end position="203"/>
    </location>
</feature>
<keyword evidence="3 6" id="KW-1133">Transmembrane helix</keyword>
<feature type="transmembrane region" description="Helical" evidence="6">
    <location>
        <begin position="373"/>
        <end position="392"/>
    </location>
</feature>
<feature type="transmembrane region" description="Helical" evidence="6">
    <location>
        <begin position="91"/>
        <end position="109"/>
    </location>
</feature>
<dbReference type="RefSeq" id="WP_407340305.1">
    <property type="nucleotide sequence ID" value="NZ_CP136862.1"/>
</dbReference>
<keyword evidence="9" id="KW-1185">Reference proteome</keyword>
<organism evidence="8 9">
    <name type="scientific">Methylocapsa polymorpha</name>
    <dbReference type="NCBI Taxonomy" id="3080828"/>
    <lineage>
        <taxon>Bacteria</taxon>
        <taxon>Pseudomonadati</taxon>
        <taxon>Pseudomonadota</taxon>
        <taxon>Alphaproteobacteria</taxon>
        <taxon>Hyphomicrobiales</taxon>
        <taxon>Beijerinckiaceae</taxon>
        <taxon>Methylocapsa</taxon>
    </lineage>
</organism>
<keyword evidence="4 6" id="KW-0472">Membrane</keyword>
<dbReference type="InterPro" id="IPR047200">
    <property type="entry name" value="MFS_YcaD-like"/>
</dbReference>
<dbReference type="InterPro" id="IPR001958">
    <property type="entry name" value="Tet-R_TetA/multi-R_MdtG-like"/>
</dbReference>
<sequence>MGSRPPKLRSTAHPPREERLALGRAPDGKEPTLAWQGFKTGRKTKSVAAPGNAAALAGAIASVSIVGVGLSLTIALIAVRLGEQGYSARAIGLNTASAGVATLIGAAFVPSWARRLGVKELLFLSLFIADLSLAALALTNGFWIWLGIRAIFGLALTALFVVSEYWINAIAPPERRGLVIGLYASSVALGFAAGPSLLALVGTASSTPFIAAIALLAVAALPIVAGSSAAPNIKSAASVPVLAFLLGAPAATLAGLLHGAIETASMGLLPVYALRAGLTAETGAIFVTLFALGNVLAQLPVGFISDLMDRRKLLLLIVLFSLCGALALSLIGPASLFLFGALLVVWGGVVGSLYAVALAHLGAQYRGAELANANAAFVMLYALGMLAGPPVIGLGMDLLAPDGFFVSIAALLALYLCVVGWRARGS</sequence>
<keyword evidence="2 6" id="KW-0812">Transmembrane</keyword>
<dbReference type="Pfam" id="PF07690">
    <property type="entry name" value="MFS_1"/>
    <property type="match status" value="1"/>
</dbReference>
<feature type="transmembrane region" description="Helical" evidence="6">
    <location>
        <begin position="281"/>
        <end position="301"/>
    </location>
</feature>
<evidence type="ECO:0000313" key="8">
    <source>
        <dbReference type="EMBL" id="WOJ90719.1"/>
    </source>
</evidence>
<dbReference type="CDD" id="cd17477">
    <property type="entry name" value="MFS_YcaD_like"/>
    <property type="match status" value="1"/>
</dbReference>
<evidence type="ECO:0000259" key="7">
    <source>
        <dbReference type="PROSITE" id="PS50850"/>
    </source>
</evidence>
<comment type="subcellular location">
    <subcellularLocation>
        <location evidence="1">Membrane</location>
        <topology evidence="1">Multi-pass membrane protein</topology>
    </subcellularLocation>
</comment>
<dbReference type="InterPro" id="IPR036259">
    <property type="entry name" value="MFS_trans_sf"/>
</dbReference>
<dbReference type="EMBL" id="CP136862">
    <property type="protein sequence ID" value="WOJ90719.1"/>
    <property type="molecule type" value="Genomic_DNA"/>
</dbReference>
<dbReference type="PROSITE" id="PS50850">
    <property type="entry name" value="MFS"/>
    <property type="match status" value="1"/>
</dbReference>
<dbReference type="SUPFAM" id="SSF103473">
    <property type="entry name" value="MFS general substrate transporter"/>
    <property type="match status" value="1"/>
</dbReference>
<dbReference type="InterPro" id="IPR011701">
    <property type="entry name" value="MFS"/>
</dbReference>
<evidence type="ECO:0000256" key="3">
    <source>
        <dbReference type="ARBA" id="ARBA00022989"/>
    </source>
</evidence>
<dbReference type="PANTHER" id="PTHR23521:SF3">
    <property type="entry name" value="MFS TRANSPORTER"/>
    <property type="match status" value="1"/>
</dbReference>
<dbReference type="Proteomes" id="UP001626536">
    <property type="component" value="Chromosome"/>
</dbReference>
<dbReference type="InterPro" id="IPR020846">
    <property type="entry name" value="MFS_dom"/>
</dbReference>
<evidence type="ECO:0000256" key="4">
    <source>
        <dbReference type="ARBA" id="ARBA00023136"/>
    </source>
</evidence>
<evidence type="ECO:0000313" key="9">
    <source>
        <dbReference type="Proteomes" id="UP001626536"/>
    </source>
</evidence>
<evidence type="ECO:0000256" key="6">
    <source>
        <dbReference type="SAM" id="Phobius"/>
    </source>
</evidence>
<dbReference type="PRINTS" id="PR01035">
    <property type="entry name" value="TCRTETA"/>
</dbReference>
<protein>
    <submittedName>
        <fullName evidence="8">MFS transporter</fullName>
    </submittedName>
</protein>
<gene>
    <name evidence="8" type="ORF">RZS28_05365</name>
</gene>
<proteinExistence type="predicted"/>
<dbReference type="Gene3D" id="1.20.1250.20">
    <property type="entry name" value="MFS general substrate transporter like domains"/>
    <property type="match status" value="2"/>
</dbReference>
<feature type="transmembrane region" description="Helical" evidence="6">
    <location>
        <begin position="313"/>
        <end position="331"/>
    </location>
</feature>
<feature type="domain" description="Major facilitator superfamily (MFS) profile" evidence="7">
    <location>
        <begin position="50"/>
        <end position="426"/>
    </location>
</feature>
<reference evidence="8 9" key="1">
    <citation type="submission" date="2023-10" db="EMBL/GenBank/DDBJ databases">
        <title>Novel methanotroph of the genus Methylocapsa from a subarctic wetland.</title>
        <authorList>
            <person name="Belova S.E."/>
            <person name="Oshkin I.Y."/>
            <person name="Miroshnikov K."/>
            <person name="Dedysh S.N."/>
        </authorList>
    </citation>
    <scope>NUCLEOTIDE SEQUENCE [LARGE SCALE GENOMIC DNA]</scope>
    <source>
        <strain evidence="8 9">RX1</strain>
    </source>
</reference>
<feature type="transmembrane region" description="Helical" evidence="6">
    <location>
        <begin position="121"/>
        <end position="138"/>
    </location>
</feature>
<feature type="transmembrane region" description="Helical" evidence="6">
    <location>
        <begin position="337"/>
        <end position="361"/>
    </location>
</feature>
<accession>A0ABZ0HVY5</accession>
<feature type="transmembrane region" description="Helical" evidence="6">
    <location>
        <begin position="241"/>
        <end position="261"/>
    </location>
</feature>
<feature type="transmembrane region" description="Helical" evidence="6">
    <location>
        <begin position="404"/>
        <end position="423"/>
    </location>
</feature>
<feature type="compositionally biased region" description="Basic and acidic residues" evidence="5">
    <location>
        <begin position="14"/>
        <end position="30"/>
    </location>
</feature>
<feature type="transmembrane region" description="Helical" evidence="6">
    <location>
        <begin position="209"/>
        <end position="229"/>
    </location>
</feature>
<name>A0ABZ0HVY5_9HYPH</name>
<evidence type="ECO:0000256" key="2">
    <source>
        <dbReference type="ARBA" id="ARBA00022692"/>
    </source>
</evidence>